<keyword evidence="8 10" id="KW-0030">Aminoacyl-tRNA synthetase</keyword>
<evidence type="ECO:0000256" key="7">
    <source>
        <dbReference type="ARBA" id="ARBA00022917"/>
    </source>
</evidence>
<evidence type="ECO:0000313" key="13">
    <source>
        <dbReference type="EMBL" id="CAD9776686.1"/>
    </source>
</evidence>
<organism evidence="13">
    <name type="scientific">Lotharella oceanica</name>
    <dbReference type="NCBI Taxonomy" id="641309"/>
    <lineage>
        <taxon>Eukaryota</taxon>
        <taxon>Sar</taxon>
        <taxon>Rhizaria</taxon>
        <taxon>Cercozoa</taxon>
        <taxon>Chlorarachniophyceae</taxon>
        <taxon>Lotharella</taxon>
    </lineage>
</organism>
<keyword evidence="5 10" id="KW-0547">Nucleotide-binding</keyword>
<evidence type="ECO:0000256" key="6">
    <source>
        <dbReference type="ARBA" id="ARBA00022840"/>
    </source>
</evidence>
<dbReference type="PANTHER" id="PTHR43311:SF2">
    <property type="entry name" value="GLUTAMATE--TRNA LIGASE, MITOCHONDRIAL-RELATED"/>
    <property type="match status" value="1"/>
</dbReference>
<evidence type="ECO:0000256" key="3">
    <source>
        <dbReference type="ARBA" id="ARBA00012835"/>
    </source>
</evidence>
<evidence type="ECO:0000256" key="1">
    <source>
        <dbReference type="ARBA" id="ARBA00004173"/>
    </source>
</evidence>
<dbReference type="Gene3D" id="3.40.50.620">
    <property type="entry name" value="HUPs"/>
    <property type="match status" value="1"/>
</dbReference>
<dbReference type="GO" id="GO:0000049">
    <property type="term" value="F:tRNA binding"/>
    <property type="evidence" value="ECO:0007669"/>
    <property type="project" value="InterPro"/>
</dbReference>
<dbReference type="Pfam" id="PF19269">
    <property type="entry name" value="Anticodon_2"/>
    <property type="match status" value="1"/>
</dbReference>
<dbReference type="Gene3D" id="1.10.10.350">
    <property type="match status" value="1"/>
</dbReference>
<comment type="subcellular location">
    <subcellularLocation>
        <location evidence="1">Mitochondrion</location>
    </subcellularLocation>
</comment>
<dbReference type="InterPro" id="IPR014729">
    <property type="entry name" value="Rossmann-like_a/b/a_fold"/>
</dbReference>
<keyword evidence="6 10" id="KW-0067">ATP-binding</keyword>
<gene>
    <name evidence="13" type="ORF">LSP00402_LOCUS20700</name>
</gene>
<feature type="domain" description="Glutamyl/glutaminyl-tRNA synthetase class Ib catalytic" evidence="11">
    <location>
        <begin position="89"/>
        <end position="399"/>
    </location>
</feature>
<dbReference type="InterPro" id="IPR008925">
    <property type="entry name" value="aa_tRNA-synth_I_cd-bd_sf"/>
</dbReference>
<dbReference type="SUPFAM" id="SSF48163">
    <property type="entry name" value="An anticodon-binding domain of class I aminoacyl-tRNA synthetases"/>
    <property type="match status" value="1"/>
</dbReference>
<dbReference type="FunFam" id="3.40.50.620:FF:000045">
    <property type="entry name" value="Glutamate--tRNA ligase, mitochondrial"/>
    <property type="match status" value="1"/>
</dbReference>
<dbReference type="GO" id="GO:0005739">
    <property type="term" value="C:mitochondrion"/>
    <property type="evidence" value="ECO:0007669"/>
    <property type="project" value="UniProtKB-SubCell"/>
</dbReference>
<keyword evidence="7 10" id="KW-0648">Protein biosynthesis</keyword>
<dbReference type="PRINTS" id="PR00987">
    <property type="entry name" value="TRNASYNTHGLU"/>
</dbReference>
<dbReference type="InterPro" id="IPR045462">
    <property type="entry name" value="aa-tRNA-synth_I_cd-bd"/>
</dbReference>
<dbReference type="InterPro" id="IPR004527">
    <property type="entry name" value="Glu-tRNA-ligase_bac/mito"/>
</dbReference>
<comment type="similarity">
    <text evidence="2">Belongs to the class-I aminoacyl-tRNA synthetase family. Glutamate--tRNA ligase type 1 subfamily.</text>
</comment>
<accession>A0A7S2U3Y7</accession>
<dbReference type="CDD" id="cd00808">
    <property type="entry name" value="GluRS_core"/>
    <property type="match status" value="1"/>
</dbReference>
<dbReference type="EMBL" id="HBHP01033629">
    <property type="protein sequence ID" value="CAD9776686.1"/>
    <property type="molecule type" value="Transcribed_RNA"/>
</dbReference>
<dbReference type="NCBIfam" id="TIGR00464">
    <property type="entry name" value="gltX_bact"/>
    <property type="match status" value="1"/>
</dbReference>
<dbReference type="InterPro" id="IPR020058">
    <property type="entry name" value="Glu/Gln-tRNA-synth_Ib_cat-dom"/>
</dbReference>
<dbReference type="InterPro" id="IPR033910">
    <property type="entry name" value="GluRS_core"/>
</dbReference>
<dbReference type="PANTHER" id="PTHR43311">
    <property type="entry name" value="GLUTAMATE--TRNA LIGASE"/>
    <property type="match status" value="1"/>
</dbReference>
<keyword evidence="4 10" id="KW-0436">Ligase</keyword>
<evidence type="ECO:0000259" key="11">
    <source>
        <dbReference type="Pfam" id="PF00749"/>
    </source>
</evidence>
<evidence type="ECO:0000256" key="8">
    <source>
        <dbReference type="ARBA" id="ARBA00023146"/>
    </source>
</evidence>
<dbReference type="GO" id="GO:0004818">
    <property type="term" value="F:glutamate-tRNA ligase activity"/>
    <property type="evidence" value="ECO:0007669"/>
    <property type="project" value="UniProtKB-EC"/>
</dbReference>
<proteinExistence type="inferred from homology"/>
<dbReference type="HAMAP" id="MF_00022">
    <property type="entry name" value="Glu_tRNA_synth_type1"/>
    <property type="match status" value="1"/>
</dbReference>
<name>A0A7S2U3Y7_9EUKA</name>
<dbReference type="Pfam" id="PF00749">
    <property type="entry name" value="tRNA-synt_1c"/>
    <property type="match status" value="1"/>
</dbReference>
<dbReference type="SUPFAM" id="SSF52374">
    <property type="entry name" value="Nucleotidylyl transferase"/>
    <property type="match status" value="1"/>
</dbReference>
<evidence type="ECO:0000256" key="10">
    <source>
        <dbReference type="RuleBase" id="RU363037"/>
    </source>
</evidence>
<dbReference type="AlphaFoldDB" id="A0A7S2U3Y7"/>
<dbReference type="GO" id="GO:0008270">
    <property type="term" value="F:zinc ion binding"/>
    <property type="evidence" value="ECO:0007669"/>
    <property type="project" value="InterPro"/>
</dbReference>
<dbReference type="EC" id="6.1.1.17" evidence="3"/>
<protein>
    <recommendedName>
        <fullName evidence="3">glutamate--tRNA ligase</fullName>
        <ecNumber evidence="3">6.1.1.17</ecNumber>
    </recommendedName>
    <alternativeName>
        <fullName evidence="9">Glutamyl-tRNA synthetase</fullName>
    </alternativeName>
</protein>
<dbReference type="GO" id="GO:0005524">
    <property type="term" value="F:ATP binding"/>
    <property type="evidence" value="ECO:0007669"/>
    <property type="project" value="UniProtKB-KW"/>
</dbReference>
<reference evidence="13" key="1">
    <citation type="submission" date="2021-01" db="EMBL/GenBank/DDBJ databases">
        <authorList>
            <person name="Corre E."/>
            <person name="Pelletier E."/>
            <person name="Niang G."/>
            <person name="Scheremetjew M."/>
            <person name="Finn R."/>
            <person name="Kale V."/>
            <person name="Holt S."/>
            <person name="Cochrane G."/>
            <person name="Meng A."/>
            <person name="Brown T."/>
            <person name="Cohen L."/>
        </authorList>
    </citation>
    <scope>NUCLEOTIDE SEQUENCE</scope>
    <source>
        <strain evidence="13">CCMP622</strain>
    </source>
</reference>
<dbReference type="InterPro" id="IPR000924">
    <property type="entry name" value="Glu/Gln-tRNA-synth"/>
</dbReference>
<dbReference type="InterPro" id="IPR049940">
    <property type="entry name" value="GluQ/Sye"/>
</dbReference>
<dbReference type="GO" id="GO:0006424">
    <property type="term" value="P:glutamyl-tRNA aminoacylation"/>
    <property type="evidence" value="ECO:0007669"/>
    <property type="project" value="InterPro"/>
</dbReference>
<dbReference type="InterPro" id="IPR001412">
    <property type="entry name" value="aa-tRNA-synth_I_CS"/>
</dbReference>
<evidence type="ECO:0000256" key="2">
    <source>
        <dbReference type="ARBA" id="ARBA00007894"/>
    </source>
</evidence>
<feature type="domain" description="Aminoacyl-tRNA synthetase class I anticodon-binding" evidence="12">
    <location>
        <begin position="415"/>
        <end position="550"/>
    </location>
</feature>
<sequence length="585" mass="64218">MGGSSRNHRAVLAVACIAAASMAFIGSRSYVSFLSSSVRSPSLARNQAPVMRRLSLLRRPGVSPAGPCNAYASVAGMRRRIAAAAEGPVRVRFAPSPTGSLHVGGARTALYNWMMARKEDEGKFVLRVEDTDVARSTRESEESVLADLEWLGLKWDEGPFRQSERGEIYKEMVEKLVASGHAYPCFSTEEELEAAKQAAIEKGENPKYDGKWRDVDPEVVKQKLENGEPHTYRFKVPKGEVVTIQDKVRGTVSWDAEATLGDFILLRSTGIPVYNFCVAVDDALMGISTVVRAEEHLTNTLRQVLILKALGYTPPEYAHLSLILGQDKQKLSKRHGATSVTQFKEEGFLPSAMINYLSLLGWNEGTEQEIYSTDDLIDKFTLERVIKSPAVFDMDKLKWVNSQKIRELEEKELSPLIKPFLESAGLPTDEGFLSIATKMAQQRMEVLADAPTIVKDALAYPLSATLETKEAKKLYESDDDFPAFAAAVVDDIESGAMPAPSADLGTYEPDFKKWTKALGKKTGRKGKGLFMPLRLLLTGRMQGPEVPQQLALGAAAAQASSGVVSLEARTAQIRETFTKEPAHSA</sequence>
<dbReference type="InterPro" id="IPR020751">
    <property type="entry name" value="aa-tRNA-synth_I_codon-bd_sub2"/>
</dbReference>
<evidence type="ECO:0000256" key="4">
    <source>
        <dbReference type="ARBA" id="ARBA00022598"/>
    </source>
</evidence>
<evidence type="ECO:0000256" key="9">
    <source>
        <dbReference type="ARBA" id="ARBA00030865"/>
    </source>
</evidence>
<evidence type="ECO:0000259" key="12">
    <source>
        <dbReference type="Pfam" id="PF19269"/>
    </source>
</evidence>
<evidence type="ECO:0000256" key="5">
    <source>
        <dbReference type="ARBA" id="ARBA00022741"/>
    </source>
</evidence>
<dbReference type="PROSITE" id="PS00178">
    <property type="entry name" value="AA_TRNA_LIGASE_I"/>
    <property type="match status" value="1"/>
</dbReference>